<evidence type="ECO:0000313" key="2">
    <source>
        <dbReference type="EMBL" id="VAW64896.1"/>
    </source>
</evidence>
<feature type="transmembrane region" description="Helical" evidence="1">
    <location>
        <begin position="249"/>
        <end position="272"/>
    </location>
</feature>
<keyword evidence="1" id="KW-0812">Transmembrane</keyword>
<dbReference type="AlphaFoldDB" id="A0A3B0Y962"/>
<keyword evidence="1" id="KW-0472">Membrane</keyword>
<keyword evidence="1" id="KW-1133">Transmembrane helix</keyword>
<reference evidence="2" key="1">
    <citation type="submission" date="2018-06" db="EMBL/GenBank/DDBJ databases">
        <authorList>
            <person name="Zhirakovskaya E."/>
        </authorList>
    </citation>
    <scope>NUCLEOTIDE SEQUENCE</scope>
</reference>
<gene>
    <name evidence="2" type="ORF">MNBD_GAMMA09-794</name>
</gene>
<protein>
    <submittedName>
        <fullName evidence="2">Uncharacterized protein</fullName>
    </submittedName>
</protein>
<organism evidence="2">
    <name type="scientific">hydrothermal vent metagenome</name>
    <dbReference type="NCBI Taxonomy" id="652676"/>
    <lineage>
        <taxon>unclassified sequences</taxon>
        <taxon>metagenomes</taxon>
        <taxon>ecological metagenomes</taxon>
    </lineage>
</organism>
<proteinExistence type="predicted"/>
<accession>A0A3B0Y962</accession>
<sequence length="284" mass="31887">MQTNPVYIKKVVLSLLLTLIAFLPHNSWLNDMAEDYTEQGIERTLITFAISRSLNGIISVAQGTELSVSPVGVGLTFTPGQILDPVNDLIERFSWVVLLSSTSLGIQRLFIEITSVSIVSWAISLLSIIFIFLLWFNKMTDSHALNAMAAIKKLLFLLLLLRFSIPLIAVINEGLYLSFLQSKYETSQLQLKSASDQIQLISAPAHENTETDSLIKKAEHWLDKANQSLDIERQMHLLKQTVADLSQQVINMIVVFVVQSVIFPLFFLWLIILGGKSLMRQLVS</sequence>
<dbReference type="EMBL" id="UOFI01000058">
    <property type="protein sequence ID" value="VAW64896.1"/>
    <property type="molecule type" value="Genomic_DNA"/>
</dbReference>
<evidence type="ECO:0000256" key="1">
    <source>
        <dbReference type="SAM" id="Phobius"/>
    </source>
</evidence>
<feature type="transmembrane region" description="Helical" evidence="1">
    <location>
        <begin position="156"/>
        <end position="179"/>
    </location>
</feature>
<feature type="transmembrane region" description="Helical" evidence="1">
    <location>
        <begin position="118"/>
        <end position="136"/>
    </location>
</feature>
<name>A0A3B0Y962_9ZZZZ</name>